<evidence type="ECO:0000256" key="2">
    <source>
        <dbReference type="ARBA" id="ARBA00005898"/>
    </source>
</evidence>
<dbReference type="GO" id="GO:0004326">
    <property type="term" value="F:tetrahydrofolylpolyglutamate synthase activity"/>
    <property type="evidence" value="ECO:0007669"/>
    <property type="project" value="InterPro"/>
</dbReference>
<feature type="binding site" evidence="17">
    <location>
        <position position="468"/>
    </location>
    <ligand>
        <name>meso-2,6-diaminopimelate</name>
        <dbReference type="ChEBI" id="CHEBI:57791"/>
    </ligand>
</feature>
<dbReference type="InterPro" id="IPR005761">
    <property type="entry name" value="UDP-N-AcMur-Glu-dNH2Pim_ligase"/>
</dbReference>
<evidence type="ECO:0000313" key="21">
    <source>
        <dbReference type="EMBL" id="GGI97144.1"/>
    </source>
</evidence>
<comment type="function">
    <text evidence="11 17">Catalyzes the addition of meso-diaminopimelic acid to the nucleotide precursor UDP-N-acetylmuramoyl-L-alanyl-D-glutamate (UMAG) in the biosynthesis of bacterial cell-wall peptidoglycan.</text>
</comment>
<keyword evidence="17 18" id="KW-0132">Cell division</keyword>
<keyword evidence="6 17" id="KW-0067">ATP-binding</keyword>
<comment type="pathway">
    <text evidence="1 17 18">Cell wall biogenesis; peptidoglycan biosynthesis.</text>
</comment>
<dbReference type="Gene3D" id="3.90.190.20">
    <property type="entry name" value="Mur ligase, C-terminal domain"/>
    <property type="match status" value="1"/>
</dbReference>
<comment type="catalytic activity">
    <reaction evidence="10 17">
        <text>UDP-N-acetyl-alpha-D-muramoyl-L-alanyl-D-glutamate + meso-2,6-diaminopimelate + ATP = UDP-N-acetyl-alpha-D-muramoyl-L-alanyl-gamma-D-glutamyl-meso-2,6-diaminopimelate + ADP + phosphate + H(+)</text>
        <dbReference type="Rhea" id="RHEA:23676"/>
        <dbReference type="ChEBI" id="CHEBI:15378"/>
        <dbReference type="ChEBI" id="CHEBI:30616"/>
        <dbReference type="ChEBI" id="CHEBI:43474"/>
        <dbReference type="ChEBI" id="CHEBI:57791"/>
        <dbReference type="ChEBI" id="CHEBI:83900"/>
        <dbReference type="ChEBI" id="CHEBI:83905"/>
        <dbReference type="ChEBI" id="CHEBI:456216"/>
        <dbReference type="EC" id="6.3.2.13"/>
    </reaction>
</comment>
<comment type="caution">
    <text evidence="17">Lacks conserved residue(s) required for the propagation of feature annotation.</text>
</comment>
<dbReference type="RefSeq" id="WP_229776226.1">
    <property type="nucleotide sequence ID" value="NZ_BMOY01000003.1"/>
</dbReference>
<dbReference type="GO" id="GO:0000287">
    <property type="term" value="F:magnesium ion binding"/>
    <property type="evidence" value="ECO:0007669"/>
    <property type="project" value="UniProtKB-UniRule"/>
</dbReference>
<evidence type="ECO:0000256" key="13">
    <source>
        <dbReference type="ARBA" id="ARBA00072883"/>
    </source>
</evidence>
<evidence type="ECO:0000259" key="19">
    <source>
        <dbReference type="Pfam" id="PF02875"/>
    </source>
</evidence>
<evidence type="ECO:0000256" key="14">
    <source>
        <dbReference type="ARBA" id="ARBA00075482"/>
    </source>
</evidence>
<sequence length="500" mass="53866">MLLSQLTRGLLCCRMVHARDVEVTSLADDSRLVQPGALFIALRGGGIADRHLFLRDAAARGAVAAVVEEPQADILMPQLVVPDTRGVAGILASRFYGHPSRRLRVIGVTGTNGKTTTTHLIERVLTKAGYTVGLRGTVGKRIAGVTTEVGTTTPEAVEMQATLAEMVAAGCQYGVFEVSSQALDLKRDAGTRYRTAVFTNLTQDHLDYHGTMEAYKEAKGKLFARLGNTYSDDPAQMAYAVVNVDDPHADFFIGQTVAECIRFGMRADADVRAQDVVIRPDGVSFHVVTFAGEADVRMRLTGRFNVYNALAAIAAGLAEGVPLDVIAAALAEVEGVPGRLEPVDAGQPFTVLVDYAHTPDSLENALQTVREFAQGRVITVVGCGGDRDRTKRPVMARIACAYSDFVVFTSDNPRTEDPEAILDDMVAGLSVPDAGPLRGTWVRMADRRQAIACALTAARPGDVVLIAGKGHETYQIIGHTKHHFDDREVARDVLQSRQSR</sequence>
<evidence type="ECO:0000256" key="4">
    <source>
        <dbReference type="ARBA" id="ARBA00022598"/>
    </source>
</evidence>
<feature type="binding site" evidence="17">
    <location>
        <begin position="411"/>
        <end position="414"/>
    </location>
    <ligand>
        <name>meso-2,6-diaminopimelate</name>
        <dbReference type="ChEBI" id="CHEBI:57791"/>
    </ligand>
</feature>
<evidence type="ECO:0000256" key="3">
    <source>
        <dbReference type="ARBA" id="ARBA00022490"/>
    </source>
</evidence>
<dbReference type="FunFam" id="3.90.190.20:FF:000006">
    <property type="entry name" value="UDP-N-acetylmuramoyl-L-alanyl-D-glutamate--2,6-diaminopimelate ligase"/>
    <property type="match status" value="1"/>
</dbReference>
<feature type="domain" description="Mur ligase central" evidence="20">
    <location>
        <begin position="108"/>
        <end position="315"/>
    </location>
</feature>
<evidence type="ECO:0000256" key="9">
    <source>
        <dbReference type="ARBA" id="ARBA00023316"/>
    </source>
</evidence>
<dbReference type="InterPro" id="IPR036615">
    <property type="entry name" value="Mur_ligase_C_dom_sf"/>
</dbReference>
<dbReference type="GO" id="GO:0071555">
    <property type="term" value="P:cell wall organization"/>
    <property type="evidence" value="ECO:0007669"/>
    <property type="project" value="UniProtKB-KW"/>
</dbReference>
<dbReference type="GO" id="GO:0008360">
    <property type="term" value="P:regulation of cell shape"/>
    <property type="evidence" value="ECO:0007669"/>
    <property type="project" value="UniProtKB-KW"/>
</dbReference>
<dbReference type="Proteomes" id="UP000637695">
    <property type="component" value="Unassembled WGS sequence"/>
</dbReference>
<feature type="binding site" evidence="17">
    <location>
        <position position="387"/>
    </location>
    <ligand>
        <name>meso-2,6-diaminopimelate</name>
        <dbReference type="ChEBI" id="CHEBI:57791"/>
    </ligand>
</feature>
<feature type="binding site" evidence="17">
    <location>
        <begin position="152"/>
        <end position="153"/>
    </location>
    <ligand>
        <name>UDP-N-acetyl-alpha-D-muramoyl-L-alanyl-D-glutamate</name>
        <dbReference type="ChEBI" id="CHEBI:83900"/>
    </ligand>
</feature>
<proteinExistence type="inferred from homology"/>
<dbReference type="GO" id="GO:0009252">
    <property type="term" value="P:peptidoglycan biosynthetic process"/>
    <property type="evidence" value="ECO:0007669"/>
    <property type="project" value="UniProtKB-UniRule"/>
</dbReference>
<evidence type="ECO:0000256" key="11">
    <source>
        <dbReference type="ARBA" id="ARBA00056782"/>
    </source>
</evidence>
<evidence type="ECO:0000256" key="12">
    <source>
        <dbReference type="ARBA" id="ARBA00066633"/>
    </source>
</evidence>
<evidence type="ECO:0000256" key="10">
    <source>
        <dbReference type="ARBA" id="ARBA00050251"/>
    </source>
</evidence>
<gene>
    <name evidence="17 21" type="primary">murE</name>
    <name evidence="21" type="ORF">GCM10010885_03390</name>
</gene>
<feature type="domain" description="Mur ligase C-terminal" evidence="19">
    <location>
        <begin position="338"/>
        <end position="470"/>
    </location>
</feature>
<dbReference type="PANTHER" id="PTHR23135">
    <property type="entry name" value="MUR LIGASE FAMILY MEMBER"/>
    <property type="match status" value="1"/>
</dbReference>
<dbReference type="SUPFAM" id="SSF63418">
    <property type="entry name" value="MurE/MurF N-terminal domain"/>
    <property type="match status" value="1"/>
</dbReference>
<dbReference type="NCBIfam" id="NF001126">
    <property type="entry name" value="PRK00139.1-4"/>
    <property type="match status" value="1"/>
</dbReference>
<dbReference type="NCBIfam" id="NF001124">
    <property type="entry name" value="PRK00139.1-2"/>
    <property type="match status" value="1"/>
</dbReference>
<feature type="short sequence motif" description="Meso-diaminopimelate recognition motif" evidence="17">
    <location>
        <begin position="411"/>
        <end position="414"/>
    </location>
</feature>
<keyword evidence="7 17" id="KW-0133">Cell shape</keyword>
<evidence type="ECO:0000313" key="22">
    <source>
        <dbReference type="Proteomes" id="UP000637695"/>
    </source>
</evidence>
<comment type="cofactor">
    <cofactor evidence="17">
        <name>Mg(2+)</name>
        <dbReference type="ChEBI" id="CHEBI:18420"/>
    </cofactor>
</comment>
<reference evidence="21" key="1">
    <citation type="journal article" date="2014" name="Int. J. Syst. Evol. Microbiol.">
        <title>Complete genome sequence of Corynebacterium casei LMG S-19264T (=DSM 44701T), isolated from a smear-ripened cheese.</title>
        <authorList>
            <consortium name="US DOE Joint Genome Institute (JGI-PGF)"/>
            <person name="Walter F."/>
            <person name="Albersmeier A."/>
            <person name="Kalinowski J."/>
            <person name="Ruckert C."/>
        </authorList>
    </citation>
    <scope>NUCLEOTIDE SEQUENCE</scope>
    <source>
        <strain evidence="21">JCM 18487</strain>
    </source>
</reference>
<keyword evidence="4 17" id="KW-0436">Ligase</keyword>
<dbReference type="InterPro" id="IPR035911">
    <property type="entry name" value="MurE/MurF_N"/>
</dbReference>
<feature type="binding site" evidence="17">
    <location>
        <position position="30"/>
    </location>
    <ligand>
        <name>UDP-N-acetyl-alpha-D-muramoyl-L-alanyl-D-glutamate</name>
        <dbReference type="ChEBI" id="CHEBI:83900"/>
    </ligand>
</feature>
<comment type="PTM">
    <text evidence="17">Carboxylation is probably crucial for Mg(2+) binding and, consequently, for the gamma-phosphate positioning of ATP.</text>
</comment>
<dbReference type="AlphaFoldDB" id="A0A917K252"/>
<dbReference type="InterPro" id="IPR004101">
    <property type="entry name" value="Mur_ligase_C"/>
</dbReference>
<accession>A0A917K252</accession>
<dbReference type="HAMAP" id="MF_00208">
    <property type="entry name" value="MurE"/>
    <property type="match status" value="1"/>
</dbReference>
<evidence type="ECO:0000256" key="5">
    <source>
        <dbReference type="ARBA" id="ARBA00022741"/>
    </source>
</evidence>
<dbReference type="EC" id="6.3.2.13" evidence="12 17"/>
<keyword evidence="3 17" id="KW-0963">Cytoplasm</keyword>
<evidence type="ECO:0000256" key="16">
    <source>
        <dbReference type="ARBA" id="ARBA00081560"/>
    </source>
</evidence>
<comment type="caution">
    <text evidence="21">The sequence shown here is derived from an EMBL/GenBank/DDBJ whole genome shotgun (WGS) entry which is preliminary data.</text>
</comment>
<evidence type="ECO:0000256" key="17">
    <source>
        <dbReference type="HAMAP-Rule" id="MF_00208"/>
    </source>
</evidence>
<evidence type="ECO:0000259" key="20">
    <source>
        <dbReference type="Pfam" id="PF08245"/>
    </source>
</evidence>
<keyword evidence="22" id="KW-1185">Reference proteome</keyword>
<dbReference type="InterPro" id="IPR013221">
    <property type="entry name" value="Mur_ligase_cen"/>
</dbReference>
<dbReference type="Pfam" id="PF02875">
    <property type="entry name" value="Mur_ligase_C"/>
    <property type="match status" value="1"/>
</dbReference>
<feature type="modified residue" description="N6-carboxylysine" evidence="17">
    <location>
        <position position="219"/>
    </location>
</feature>
<dbReference type="GO" id="GO:0008765">
    <property type="term" value="F:UDP-N-acetylmuramoylalanyl-D-glutamate-2,6-diaminopimelate ligase activity"/>
    <property type="evidence" value="ECO:0007669"/>
    <property type="project" value="UniProtKB-UniRule"/>
</dbReference>
<dbReference type="PANTHER" id="PTHR23135:SF4">
    <property type="entry name" value="UDP-N-ACETYLMURAMOYL-L-ALANYL-D-GLUTAMATE--2,6-DIAMINOPIMELATE LIGASE MURE HOMOLOG, CHLOROPLASTIC"/>
    <property type="match status" value="1"/>
</dbReference>
<dbReference type="Gene3D" id="3.40.1390.10">
    <property type="entry name" value="MurE/MurF, N-terminal domain"/>
    <property type="match status" value="1"/>
</dbReference>
<evidence type="ECO:0000256" key="8">
    <source>
        <dbReference type="ARBA" id="ARBA00022984"/>
    </source>
</evidence>
<evidence type="ECO:0000256" key="6">
    <source>
        <dbReference type="ARBA" id="ARBA00022840"/>
    </source>
</evidence>
<keyword evidence="17" id="KW-0460">Magnesium</keyword>
<dbReference type="Pfam" id="PF08245">
    <property type="entry name" value="Mur_ligase_M"/>
    <property type="match status" value="1"/>
</dbReference>
<dbReference type="EMBL" id="BMOY01000003">
    <property type="protein sequence ID" value="GGI97144.1"/>
    <property type="molecule type" value="Genomic_DNA"/>
</dbReference>
<evidence type="ECO:0000256" key="1">
    <source>
        <dbReference type="ARBA" id="ARBA00004752"/>
    </source>
</evidence>
<dbReference type="GO" id="GO:0005737">
    <property type="term" value="C:cytoplasm"/>
    <property type="evidence" value="ECO:0007669"/>
    <property type="project" value="UniProtKB-SubCell"/>
</dbReference>
<dbReference type="NCBIfam" id="TIGR01085">
    <property type="entry name" value="murE"/>
    <property type="match status" value="1"/>
</dbReference>
<dbReference type="InterPro" id="IPR036565">
    <property type="entry name" value="Mur-like_cat_sf"/>
</dbReference>
<evidence type="ECO:0000256" key="7">
    <source>
        <dbReference type="ARBA" id="ARBA00022960"/>
    </source>
</evidence>
<name>A0A917K252_9BACL</name>
<evidence type="ECO:0000256" key="18">
    <source>
        <dbReference type="RuleBase" id="RU004135"/>
    </source>
</evidence>
<comment type="subcellular location">
    <subcellularLocation>
        <location evidence="17 18">Cytoplasm</location>
    </subcellularLocation>
</comment>
<dbReference type="SUPFAM" id="SSF53623">
    <property type="entry name" value="MurD-like peptide ligases, catalytic domain"/>
    <property type="match status" value="1"/>
</dbReference>
<comment type="similarity">
    <text evidence="2 17">Belongs to the MurCDEF family. MurE subfamily.</text>
</comment>
<feature type="binding site" evidence="17">
    <location>
        <position position="187"/>
    </location>
    <ligand>
        <name>UDP-N-acetyl-alpha-D-muramoyl-L-alanyl-D-glutamate</name>
        <dbReference type="ChEBI" id="CHEBI:83900"/>
    </ligand>
</feature>
<dbReference type="InterPro" id="IPR018109">
    <property type="entry name" value="Folylpolyglutamate_synth_CS"/>
</dbReference>
<keyword evidence="9 17" id="KW-0961">Cell wall biogenesis/degradation</keyword>
<dbReference type="GO" id="GO:0051301">
    <property type="term" value="P:cell division"/>
    <property type="evidence" value="ECO:0007669"/>
    <property type="project" value="UniProtKB-KW"/>
</dbReference>
<reference evidence="21" key="2">
    <citation type="submission" date="2020-09" db="EMBL/GenBank/DDBJ databases">
        <authorList>
            <person name="Sun Q."/>
            <person name="Ohkuma M."/>
        </authorList>
    </citation>
    <scope>NUCLEOTIDE SEQUENCE</scope>
    <source>
        <strain evidence="21">JCM 18487</strain>
    </source>
</reference>
<feature type="binding site" evidence="17">
    <location>
        <begin position="110"/>
        <end position="116"/>
    </location>
    <ligand>
        <name>ATP</name>
        <dbReference type="ChEBI" id="CHEBI:30616"/>
    </ligand>
</feature>
<protein>
    <recommendedName>
        <fullName evidence="13 17">UDP-N-acetylmuramoyl-L-alanyl-D-glutamate--2,6-diaminopimelate ligase</fullName>
        <ecNumber evidence="12 17">6.3.2.13</ecNumber>
    </recommendedName>
    <alternativeName>
        <fullName evidence="14 17">Meso-A2pm-adding enzyme</fullName>
    </alternativeName>
    <alternativeName>
        <fullName evidence="15 17">Meso-diaminopimelate-adding enzyme</fullName>
    </alternativeName>
    <alternativeName>
        <fullName evidence="16 17">UDP-MurNAc-L-Ala-D-Glu:meso-diaminopimelate ligase</fullName>
    </alternativeName>
    <alternativeName>
        <fullName evidence="17">UDP-MurNAc-tripeptide synthetase</fullName>
    </alternativeName>
    <alternativeName>
        <fullName evidence="17">UDP-N-acetylmuramyl-tripeptide synthetase</fullName>
    </alternativeName>
</protein>
<evidence type="ECO:0000256" key="15">
    <source>
        <dbReference type="ARBA" id="ARBA00076158"/>
    </source>
</evidence>
<keyword evidence="17 18" id="KW-0131">Cell cycle</keyword>
<dbReference type="Gene3D" id="3.40.1190.10">
    <property type="entry name" value="Mur-like, catalytic domain"/>
    <property type="match status" value="1"/>
</dbReference>
<dbReference type="SUPFAM" id="SSF53244">
    <property type="entry name" value="MurD-like peptide ligases, peptide-binding domain"/>
    <property type="match status" value="1"/>
</dbReference>
<dbReference type="PROSITE" id="PS01011">
    <property type="entry name" value="FOLYLPOLYGLU_SYNT_1"/>
    <property type="match status" value="1"/>
</dbReference>
<feature type="binding site" evidence="17">
    <location>
        <position position="472"/>
    </location>
    <ligand>
        <name>meso-2,6-diaminopimelate</name>
        <dbReference type="ChEBI" id="CHEBI:57791"/>
    </ligand>
</feature>
<keyword evidence="5 17" id="KW-0547">Nucleotide-binding</keyword>
<feature type="binding site" evidence="17">
    <location>
        <position position="179"/>
    </location>
    <ligand>
        <name>UDP-N-acetyl-alpha-D-muramoyl-L-alanyl-D-glutamate</name>
        <dbReference type="ChEBI" id="CHEBI:83900"/>
    </ligand>
</feature>
<keyword evidence="8 17" id="KW-0573">Peptidoglycan synthesis</keyword>
<organism evidence="21 22">
    <name type="scientific">Alicyclobacillus cellulosilyticus</name>
    <dbReference type="NCBI Taxonomy" id="1003997"/>
    <lineage>
        <taxon>Bacteria</taxon>
        <taxon>Bacillati</taxon>
        <taxon>Bacillota</taxon>
        <taxon>Bacilli</taxon>
        <taxon>Bacillales</taxon>
        <taxon>Alicyclobacillaceae</taxon>
        <taxon>Alicyclobacillus</taxon>
    </lineage>
</organism>
<dbReference type="GO" id="GO:0005524">
    <property type="term" value="F:ATP binding"/>
    <property type="evidence" value="ECO:0007669"/>
    <property type="project" value="UniProtKB-UniRule"/>
</dbReference>